<dbReference type="Proteomes" id="UP000321523">
    <property type="component" value="Unassembled WGS sequence"/>
</dbReference>
<organism evidence="2 3">
    <name type="scientific">Skermanella aerolata</name>
    <dbReference type="NCBI Taxonomy" id="393310"/>
    <lineage>
        <taxon>Bacteria</taxon>
        <taxon>Pseudomonadati</taxon>
        <taxon>Pseudomonadota</taxon>
        <taxon>Alphaproteobacteria</taxon>
        <taxon>Rhodospirillales</taxon>
        <taxon>Azospirillaceae</taxon>
        <taxon>Skermanella</taxon>
    </lineage>
</organism>
<evidence type="ECO:0000259" key="1">
    <source>
        <dbReference type="Pfam" id="PF13847"/>
    </source>
</evidence>
<gene>
    <name evidence="2" type="ORF">SAE02_40070</name>
</gene>
<name>A0A512DTR0_9PROT</name>
<dbReference type="RefSeq" id="WP_044434478.1">
    <property type="nucleotide sequence ID" value="NZ_BJYZ01000018.1"/>
</dbReference>
<feature type="domain" description="Methyltransferase" evidence="1">
    <location>
        <begin position="41"/>
        <end position="166"/>
    </location>
</feature>
<keyword evidence="3" id="KW-1185">Reference proteome</keyword>
<evidence type="ECO:0000313" key="2">
    <source>
        <dbReference type="EMBL" id="GEO39859.1"/>
    </source>
</evidence>
<dbReference type="Pfam" id="PF13847">
    <property type="entry name" value="Methyltransf_31"/>
    <property type="match status" value="1"/>
</dbReference>
<evidence type="ECO:0000313" key="3">
    <source>
        <dbReference type="Proteomes" id="UP000321523"/>
    </source>
</evidence>
<dbReference type="EMBL" id="BJYZ01000018">
    <property type="protein sequence ID" value="GEO39859.1"/>
    <property type="molecule type" value="Genomic_DNA"/>
</dbReference>
<accession>A0A512DTR0</accession>
<sequence length="267" mass="29136">MDDAYRDIGRLYLALLSPEQVRGDRLGDDAMNRWMLDVPPGAAVLDACCGIGNDVLALHRGGPTVGKGGPWTAYGSDLSEGLLEAARAMTSDHGLSGDRFRCSSFADLASIPEWRRKFDVVIAAHAIYTAPDGIGQGSYDDYLTTSLHGMKAVLKTGGYLLTNTRDWEALYAAGFLSATVENRHDGEAFRCRYDWKPGPTPHSLHLATLTFERENSDERSTSTVRFIGRGVEDMQRLFQSAGFRVARTGRSGSAADPFISFMLESDA</sequence>
<protein>
    <recommendedName>
        <fullName evidence="1">Methyltransferase domain-containing protein</fullName>
    </recommendedName>
</protein>
<dbReference type="InterPro" id="IPR029063">
    <property type="entry name" value="SAM-dependent_MTases_sf"/>
</dbReference>
<dbReference type="AlphaFoldDB" id="A0A512DTR0"/>
<dbReference type="Gene3D" id="3.40.50.150">
    <property type="entry name" value="Vaccinia Virus protein VP39"/>
    <property type="match status" value="1"/>
</dbReference>
<reference evidence="2 3" key="1">
    <citation type="submission" date="2019-07" db="EMBL/GenBank/DDBJ databases">
        <title>Whole genome shotgun sequence of Skermanella aerolata NBRC 106429.</title>
        <authorList>
            <person name="Hosoyama A."/>
            <person name="Uohara A."/>
            <person name="Ohji S."/>
            <person name="Ichikawa N."/>
        </authorList>
    </citation>
    <scope>NUCLEOTIDE SEQUENCE [LARGE SCALE GENOMIC DNA]</scope>
    <source>
        <strain evidence="2 3">NBRC 106429</strain>
    </source>
</reference>
<dbReference type="InterPro" id="IPR025714">
    <property type="entry name" value="Methyltranfer_dom"/>
</dbReference>
<dbReference type="SUPFAM" id="SSF53335">
    <property type="entry name" value="S-adenosyl-L-methionine-dependent methyltransferases"/>
    <property type="match status" value="1"/>
</dbReference>
<comment type="caution">
    <text evidence="2">The sequence shown here is derived from an EMBL/GenBank/DDBJ whole genome shotgun (WGS) entry which is preliminary data.</text>
</comment>
<proteinExistence type="predicted"/>
<dbReference type="CDD" id="cd02440">
    <property type="entry name" value="AdoMet_MTases"/>
    <property type="match status" value="1"/>
</dbReference>
<dbReference type="OrthoDB" id="9808140at2"/>